<keyword evidence="4" id="KW-0472">Membrane</keyword>
<evidence type="ECO:0000313" key="7">
    <source>
        <dbReference type="WBParaSite" id="PTRK_0000318000.1"/>
    </source>
</evidence>
<dbReference type="Pfam" id="PF02485">
    <property type="entry name" value="Branch"/>
    <property type="match status" value="1"/>
</dbReference>
<dbReference type="InterPro" id="IPR003406">
    <property type="entry name" value="Glyco_trans_14"/>
</dbReference>
<dbReference type="GO" id="GO:0016020">
    <property type="term" value="C:membrane"/>
    <property type="evidence" value="ECO:0007669"/>
    <property type="project" value="UniProtKB-SubCell"/>
</dbReference>
<keyword evidence="2" id="KW-0328">Glycosyltransferase</keyword>
<name>A0A0N4Z7M8_PARTI</name>
<keyword evidence="6" id="KW-1185">Reference proteome</keyword>
<evidence type="ECO:0000256" key="4">
    <source>
        <dbReference type="ARBA" id="ARBA00023136"/>
    </source>
</evidence>
<evidence type="ECO:0000313" key="6">
    <source>
        <dbReference type="Proteomes" id="UP000038045"/>
    </source>
</evidence>
<dbReference type="STRING" id="131310.A0A0N4Z7M8"/>
<accession>A0A0N4Z7M8</accession>
<sequence length="390" mass="46671">MRYDMLNCSRLMDNDEEYIKNVTKNRLVYEETNLKMDCKSINSRGFTMTHDELSDIEKRYSLAYANNVYRNYEIIEMKLLMNYSPNNHYCYMVDKKSPNLLKKMLKLEKCLPNVYVSEKQYSMESNGINTNLGHYECMKILVDIKWDYLFILQNDDIAIKTNKEILEILEVMNFPIDVALVDPSPFIKNRVNQKISWKYRDLNIFLPDDRRLNDPKILDLEVVFQKGLVPSGFPYQTVYDLVYKLNITKFLLQLNTNRYGHDELGFQTLVTDDILNVTNYIPRSCINKYYPRSSYLSRKVIWYNGNCPSKMFYHIICVWGVEMLNQIPSYGEFFGYRFIDNKDYGALRCWIEYIYNKNKDNTDLWYYYNLPQSNLQRLRKTHSIKELCEV</sequence>
<evidence type="ECO:0000256" key="3">
    <source>
        <dbReference type="ARBA" id="ARBA00022679"/>
    </source>
</evidence>
<dbReference type="PANTHER" id="PTHR46671:SF7">
    <property type="entry name" value="CORE-2_I-BRANCHING ENZYME"/>
    <property type="match status" value="1"/>
</dbReference>
<organism evidence="6 7">
    <name type="scientific">Parastrongyloides trichosuri</name>
    <name type="common">Possum-specific nematode worm</name>
    <dbReference type="NCBI Taxonomy" id="131310"/>
    <lineage>
        <taxon>Eukaryota</taxon>
        <taxon>Metazoa</taxon>
        <taxon>Ecdysozoa</taxon>
        <taxon>Nematoda</taxon>
        <taxon>Chromadorea</taxon>
        <taxon>Rhabditida</taxon>
        <taxon>Tylenchina</taxon>
        <taxon>Panagrolaimomorpha</taxon>
        <taxon>Strongyloidoidea</taxon>
        <taxon>Strongyloididae</taxon>
        <taxon>Parastrongyloides</taxon>
    </lineage>
</organism>
<dbReference type="Proteomes" id="UP000038045">
    <property type="component" value="Unplaced"/>
</dbReference>
<keyword evidence="3" id="KW-0808">Transferase</keyword>
<reference evidence="7" key="1">
    <citation type="submission" date="2017-02" db="UniProtKB">
        <authorList>
            <consortium name="WormBaseParasite"/>
        </authorList>
    </citation>
    <scope>IDENTIFICATION</scope>
</reference>
<proteinExistence type="predicted"/>
<keyword evidence="5" id="KW-0325">Glycoprotein</keyword>
<comment type="subcellular location">
    <subcellularLocation>
        <location evidence="1">Membrane</location>
        <topology evidence="1">Single-pass type II membrane protein</topology>
    </subcellularLocation>
</comment>
<dbReference type="PANTHER" id="PTHR46671">
    <property type="entry name" value="PROTEIN CBG11221"/>
    <property type="match status" value="1"/>
</dbReference>
<protein>
    <submittedName>
        <fullName evidence="7">Glycosyltransferase</fullName>
    </submittedName>
</protein>
<dbReference type="GO" id="GO:0016757">
    <property type="term" value="F:glycosyltransferase activity"/>
    <property type="evidence" value="ECO:0007669"/>
    <property type="project" value="UniProtKB-KW"/>
</dbReference>
<evidence type="ECO:0000256" key="5">
    <source>
        <dbReference type="ARBA" id="ARBA00023180"/>
    </source>
</evidence>
<dbReference type="WBParaSite" id="PTRK_0000318000.1">
    <property type="protein sequence ID" value="PTRK_0000318000.1"/>
    <property type="gene ID" value="PTRK_0000318000"/>
</dbReference>
<evidence type="ECO:0000256" key="2">
    <source>
        <dbReference type="ARBA" id="ARBA00022676"/>
    </source>
</evidence>
<evidence type="ECO:0000256" key="1">
    <source>
        <dbReference type="ARBA" id="ARBA00004606"/>
    </source>
</evidence>
<dbReference type="AlphaFoldDB" id="A0A0N4Z7M8"/>